<dbReference type="RefSeq" id="WP_182996805.1">
    <property type="nucleotide sequence ID" value="NZ_JABEQJ010000007.1"/>
</dbReference>
<sequence length="76" mass="8264">MKRKFVYSAQHIENIERVSNDLSSLATLLRWAGNAAAQTIGSPSEADFSALGCAVSWAGHQIEQRCAIINDMAADR</sequence>
<name>A0A7W4IBQ9_9PROT</name>
<dbReference type="AlphaFoldDB" id="A0A7W4IBQ9"/>
<dbReference type="EMBL" id="JABEQJ010000007">
    <property type="protein sequence ID" value="MBB2159948.1"/>
    <property type="molecule type" value="Genomic_DNA"/>
</dbReference>
<evidence type="ECO:0000313" key="2">
    <source>
        <dbReference type="Proteomes" id="UP000589085"/>
    </source>
</evidence>
<gene>
    <name evidence="1" type="ORF">HLH48_07140</name>
</gene>
<dbReference type="Proteomes" id="UP000589085">
    <property type="component" value="Unassembled WGS sequence"/>
</dbReference>
<proteinExistence type="predicted"/>
<accession>A0A7W4IBQ9</accession>
<comment type="caution">
    <text evidence="1">The sequence shown here is derived from an EMBL/GenBank/DDBJ whole genome shotgun (WGS) entry which is preliminary data.</text>
</comment>
<organism evidence="1 2">
    <name type="scientific">Gluconacetobacter sacchari</name>
    <dbReference type="NCBI Taxonomy" id="92759"/>
    <lineage>
        <taxon>Bacteria</taxon>
        <taxon>Pseudomonadati</taxon>
        <taxon>Pseudomonadota</taxon>
        <taxon>Alphaproteobacteria</taxon>
        <taxon>Acetobacterales</taxon>
        <taxon>Acetobacteraceae</taxon>
        <taxon>Gluconacetobacter</taxon>
    </lineage>
</organism>
<protein>
    <submittedName>
        <fullName evidence="1">Uncharacterized protein</fullName>
    </submittedName>
</protein>
<evidence type="ECO:0000313" key="1">
    <source>
        <dbReference type="EMBL" id="MBB2159948.1"/>
    </source>
</evidence>
<reference evidence="1 2" key="1">
    <citation type="submission" date="2020-04" db="EMBL/GenBank/DDBJ databases">
        <title>Description of novel Gluconacetobacter.</title>
        <authorList>
            <person name="Sombolestani A."/>
        </authorList>
    </citation>
    <scope>NUCLEOTIDE SEQUENCE [LARGE SCALE GENOMIC DNA]</scope>
    <source>
        <strain evidence="1 2">LMG 19747</strain>
    </source>
</reference>